<feature type="transmembrane region" description="Helical" evidence="1">
    <location>
        <begin position="86"/>
        <end position="112"/>
    </location>
</feature>
<reference evidence="2 3" key="1">
    <citation type="submission" date="2019-07" db="EMBL/GenBank/DDBJ databases">
        <title>Pseudomonas mangiferae sp. nov., isolated from bark of mango tree in Thailand.</title>
        <authorList>
            <person name="Srisuk N."/>
            <person name="Anurat P."/>
        </authorList>
    </citation>
    <scope>NUCLEOTIDE SEQUENCE [LARGE SCALE GENOMIC DNA]</scope>
    <source>
        <strain evidence="2 3">DMKU_BBB3-04</strain>
    </source>
</reference>
<keyword evidence="1" id="KW-0472">Membrane</keyword>
<evidence type="ECO:0000256" key="1">
    <source>
        <dbReference type="SAM" id="Phobius"/>
    </source>
</evidence>
<keyword evidence="1" id="KW-0812">Transmembrane</keyword>
<keyword evidence="3" id="KW-1185">Reference proteome</keyword>
<sequence>MRRNLLYAGAYNILAATNFSIVYYISNDYEKANFLAFAISWIFPILWRPSFFRILLSAALASLLFSVDLQQEWYWISNEKSAEVEWMYWVVGISSAAPLTFIWLCQQAWALLGRRHASREKRRKAYKNPSA</sequence>
<dbReference type="Proteomes" id="UP000315235">
    <property type="component" value="Unassembled WGS sequence"/>
</dbReference>
<protein>
    <submittedName>
        <fullName evidence="2">Uncharacterized protein</fullName>
    </submittedName>
</protein>
<dbReference type="EMBL" id="VJOY01000002">
    <property type="protein sequence ID" value="TRX76065.1"/>
    <property type="molecule type" value="Genomic_DNA"/>
</dbReference>
<name>A0A553H2X0_9PSED</name>
<organism evidence="2 3">
    <name type="scientific">Pseudomonas mangiferae</name>
    <dbReference type="NCBI Taxonomy" id="2593654"/>
    <lineage>
        <taxon>Bacteria</taxon>
        <taxon>Pseudomonadati</taxon>
        <taxon>Pseudomonadota</taxon>
        <taxon>Gammaproteobacteria</taxon>
        <taxon>Pseudomonadales</taxon>
        <taxon>Pseudomonadaceae</taxon>
        <taxon>Pseudomonas</taxon>
    </lineage>
</organism>
<evidence type="ECO:0000313" key="2">
    <source>
        <dbReference type="EMBL" id="TRX76065.1"/>
    </source>
</evidence>
<keyword evidence="1" id="KW-1133">Transmembrane helix</keyword>
<accession>A0A553H2X0</accession>
<feature type="transmembrane region" description="Helical" evidence="1">
    <location>
        <begin position="5"/>
        <end position="25"/>
    </location>
</feature>
<gene>
    <name evidence="2" type="ORF">FM069_02435</name>
</gene>
<feature type="transmembrane region" description="Helical" evidence="1">
    <location>
        <begin position="31"/>
        <end position="47"/>
    </location>
</feature>
<dbReference type="AlphaFoldDB" id="A0A553H2X0"/>
<proteinExistence type="predicted"/>
<evidence type="ECO:0000313" key="3">
    <source>
        <dbReference type="Proteomes" id="UP000315235"/>
    </source>
</evidence>
<dbReference type="RefSeq" id="WP_143486693.1">
    <property type="nucleotide sequence ID" value="NZ_VJOY01000002.1"/>
</dbReference>
<comment type="caution">
    <text evidence="2">The sequence shown here is derived from an EMBL/GenBank/DDBJ whole genome shotgun (WGS) entry which is preliminary data.</text>
</comment>